<evidence type="ECO:0000256" key="1">
    <source>
        <dbReference type="ARBA" id="ARBA00004604"/>
    </source>
</evidence>
<reference evidence="15" key="1">
    <citation type="journal article" date="2018" name="Nat. Microbiol.">
        <title>Leveraging single-cell genomics to expand the fungal tree of life.</title>
        <authorList>
            <person name="Ahrendt S.R."/>
            <person name="Quandt C.A."/>
            <person name="Ciobanu D."/>
            <person name="Clum A."/>
            <person name="Salamov A."/>
            <person name="Andreopoulos B."/>
            <person name="Cheng J.F."/>
            <person name="Woyke T."/>
            <person name="Pelin A."/>
            <person name="Henrissat B."/>
            <person name="Reynolds N.K."/>
            <person name="Benny G.L."/>
            <person name="Smith M.E."/>
            <person name="James T.Y."/>
            <person name="Grigoriev I.V."/>
        </authorList>
    </citation>
    <scope>NUCLEOTIDE SEQUENCE [LARGE SCALE GENOMIC DNA]</scope>
    <source>
        <strain evidence="15">RSA 1356</strain>
    </source>
</reference>
<dbReference type="InterPro" id="IPR045116">
    <property type="entry name" value="Clp1/Grc3"/>
</dbReference>
<sequence>MSTTWSGLDAIERIQGLGCYGILTGAIRTGERGKGKGARGRTVATDDRSEDDTDAEGRKVPARASAAKGDEESDDNDDDDVDDDDDDDDDNEIDDDDVNGGSSPPAKKARHAYSGKDASVRIRDISVLGATALRTPWSWQQAADALTNPAAAQSRGQPPVVLVCGAKNAGKSTFARYIFNSLLSNYPEVAFLDCDLGQAEFTSPGLVSLHRLSDPILGPPYTHTHTPYRSAFIGRASPKDNPDAYLNAIECLAGVYAREMMRNAVGADGHAREHGIPLVVNTQGWTLATVQPNFVCNLAADYRSALQFPDDISARVLVVDAGAVEGGAQGAAPVDAASVSSQQQSQPRKLRRFHASDLPGGLDAAQRAVWAHEPLWDFGTHMADRRPWQAAWKDVEVRILAADDPVPVSQMLWALNGTLVGLLASVDETPQSAELLVLRRDLPAPAAQRYTCLGVGLVRAIDPVRRLYMVVAPYTSEQLARVTMLARGNIDLPVWCMVDGGARRTALSSAVDHSGHAIPYAMFGAPEGVGAVTWRARRNIMRKRLDGGGAR</sequence>
<keyword evidence="10" id="KW-0539">Nucleus</keyword>
<keyword evidence="8" id="KW-0418">Kinase</keyword>
<evidence type="ECO:0000256" key="3">
    <source>
        <dbReference type="ARBA" id="ARBA00018706"/>
    </source>
</evidence>
<evidence type="ECO:0000256" key="4">
    <source>
        <dbReference type="ARBA" id="ARBA00019824"/>
    </source>
</evidence>
<feature type="region of interest" description="Disordered" evidence="11">
    <location>
        <begin position="26"/>
        <end position="115"/>
    </location>
</feature>
<dbReference type="OrthoDB" id="2405412at2759"/>
<evidence type="ECO:0000256" key="7">
    <source>
        <dbReference type="ARBA" id="ARBA00022741"/>
    </source>
</evidence>
<keyword evidence="7" id="KW-0547">Nucleotide-binding</keyword>
<feature type="region of interest" description="Disordered" evidence="11">
    <location>
        <begin position="331"/>
        <end position="350"/>
    </location>
</feature>
<evidence type="ECO:0000256" key="11">
    <source>
        <dbReference type="SAM" id="MobiDB-lite"/>
    </source>
</evidence>
<evidence type="ECO:0000259" key="12">
    <source>
        <dbReference type="Pfam" id="PF16575"/>
    </source>
</evidence>
<keyword evidence="9" id="KW-0067">ATP-binding</keyword>
<gene>
    <name evidence="14" type="ORF">THASP1DRAFT_22118</name>
</gene>
<feature type="domain" description="Clp1 P-loop" evidence="12">
    <location>
        <begin position="165"/>
        <end position="286"/>
    </location>
</feature>
<dbReference type="GO" id="GO:0000448">
    <property type="term" value="P:cleavage in ITS2 between 5.8S rRNA and LSU-rRNA of tricistronic rRNA transcript (SSU-rRNA, 5.8S rRNA, LSU-rRNA)"/>
    <property type="evidence" value="ECO:0007669"/>
    <property type="project" value="TreeGrafter"/>
</dbReference>
<proteinExistence type="inferred from homology"/>
<dbReference type="GO" id="GO:0005524">
    <property type="term" value="F:ATP binding"/>
    <property type="evidence" value="ECO:0007669"/>
    <property type="project" value="UniProtKB-KW"/>
</dbReference>
<evidence type="ECO:0000259" key="13">
    <source>
        <dbReference type="Pfam" id="PF25467"/>
    </source>
</evidence>
<evidence type="ECO:0000256" key="8">
    <source>
        <dbReference type="ARBA" id="ARBA00022777"/>
    </source>
</evidence>
<keyword evidence="15" id="KW-1185">Reference proteome</keyword>
<keyword evidence="5" id="KW-0698">rRNA processing</keyword>
<feature type="compositionally biased region" description="Low complexity" evidence="11">
    <location>
        <begin position="331"/>
        <end position="347"/>
    </location>
</feature>
<dbReference type="SUPFAM" id="SSF52540">
    <property type="entry name" value="P-loop containing nucleoside triphosphate hydrolases"/>
    <property type="match status" value="1"/>
</dbReference>
<dbReference type="STRING" id="78915.A0A4P9XV59"/>
<dbReference type="Pfam" id="PF16575">
    <property type="entry name" value="CLP1_P"/>
    <property type="match status" value="1"/>
</dbReference>
<dbReference type="PANTHER" id="PTHR12755">
    <property type="entry name" value="CLEAVAGE/POLYADENYLATION FACTOR IA SUBUNIT CLP1P"/>
    <property type="match status" value="1"/>
</dbReference>
<evidence type="ECO:0000256" key="5">
    <source>
        <dbReference type="ARBA" id="ARBA00022552"/>
    </source>
</evidence>
<dbReference type="AlphaFoldDB" id="A0A4P9XV59"/>
<dbReference type="Pfam" id="PF25467">
    <property type="entry name" value="NOL9_C"/>
    <property type="match status" value="1"/>
</dbReference>
<feature type="compositionally biased region" description="Acidic residues" evidence="11">
    <location>
        <begin position="71"/>
        <end position="98"/>
    </location>
</feature>
<comment type="similarity">
    <text evidence="2">Belongs to the Clp1 family. NOL9/GRC3 subfamily.</text>
</comment>
<organism evidence="14 15">
    <name type="scientific">Thamnocephalis sphaerospora</name>
    <dbReference type="NCBI Taxonomy" id="78915"/>
    <lineage>
        <taxon>Eukaryota</taxon>
        <taxon>Fungi</taxon>
        <taxon>Fungi incertae sedis</taxon>
        <taxon>Zoopagomycota</taxon>
        <taxon>Zoopagomycotina</taxon>
        <taxon>Zoopagomycetes</taxon>
        <taxon>Zoopagales</taxon>
        <taxon>Sigmoideomycetaceae</taxon>
        <taxon>Thamnocephalis</taxon>
    </lineage>
</organism>
<accession>A0A4P9XV59</accession>
<dbReference type="Proteomes" id="UP000271241">
    <property type="component" value="Unassembled WGS sequence"/>
</dbReference>
<dbReference type="GO" id="GO:0051731">
    <property type="term" value="F:polynucleotide 5'-hydroxyl-kinase activity"/>
    <property type="evidence" value="ECO:0007669"/>
    <property type="project" value="InterPro"/>
</dbReference>
<evidence type="ECO:0000256" key="2">
    <source>
        <dbReference type="ARBA" id="ARBA00011003"/>
    </source>
</evidence>
<dbReference type="InterPro" id="IPR057570">
    <property type="entry name" value="NOL9_C"/>
</dbReference>
<dbReference type="GO" id="GO:0005730">
    <property type="term" value="C:nucleolus"/>
    <property type="evidence" value="ECO:0007669"/>
    <property type="project" value="UniProtKB-SubCell"/>
</dbReference>
<evidence type="ECO:0000256" key="10">
    <source>
        <dbReference type="ARBA" id="ARBA00023242"/>
    </source>
</evidence>
<dbReference type="InterPro" id="IPR032319">
    <property type="entry name" value="CLP1_P"/>
</dbReference>
<evidence type="ECO:0000256" key="6">
    <source>
        <dbReference type="ARBA" id="ARBA00022679"/>
    </source>
</evidence>
<evidence type="ECO:0000313" key="15">
    <source>
        <dbReference type="Proteomes" id="UP000271241"/>
    </source>
</evidence>
<evidence type="ECO:0000256" key="9">
    <source>
        <dbReference type="ARBA" id="ARBA00022840"/>
    </source>
</evidence>
<protein>
    <recommendedName>
        <fullName evidence="4">Polynucleotide 5'-hydroxyl-kinase GRC3</fullName>
    </recommendedName>
    <alternativeName>
        <fullName evidence="3">Polynucleotide 5'-hydroxyl-kinase grc3</fullName>
    </alternativeName>
</protein>
<dbReference type="PANTHER" id="PTHR12755:SF3">
    <property type="entry name" value="POLYNUCLEOTIDE 5'-HYDROXYL-KINASE NOL9"/>
    <property type="match status" value="1"/>
</dbReference>
<comment type="subcellular location">
    <subcellularLocation>
        <location evidence="1">Nucleus</location>
        <location evidence="1">Nucleolus</location>
    </subcellularLocation>
</comment>
<dbReference type="Gene3D" id="3.40.50.300">
    <property type="entry name" value="P-loop containing nucleotide triphosphate hydrolases"/>
    <property type="match status" value="1"/>
</dbReference>
<evidence type="ECO:0000313" key="14">
    <source>
        <dbReference type="EMBL" id="RKP10145.1"/>
    </source>
</evidence>
<dbReference type="EMBL" id="KZ992468">
    <property type="protein sequence ID" value="RKP10145.1"/>
    <property type="molecule type" value="Genomic_DNA"/>
</dbReference>
<dbReference type="InterPro" id="IPR027417">
    <property type="entry name" value="P-loop_NTPase"/>
</dbReference>
<feature type="domain" description="NOL9 C-terminal" evidence="13">
    <location>
        <begin position="384"/>
        <end position="493"/>
    </location>
</feature>
<keyword evidence="6" id="KW-0808">Transferase</keyword>
<name>A0A4P9XV59_9FUNG</name>